<evidence type="ECO:0000256" key="3">
    <source>
        <dbReference type="ARBA" id="ARBA00022833"/>
    </source>
</evidence>
<dbReference type="SUPFAM" id="SSF57845">
    <property type="entry name" value="B-box zinc-binding domain"/>
    <property type="match status" value="1"/>
</dbReference>
<dbReference type="PANTHER" id="PTHR24103">
    <property type="entry name" value="E3 UBIQUITIN-PROTEIN LIGASE TRIM"/>
    <property type="match status" value="1"/>
</dbReference>
<reference evidence="7" key="1">
    <citation type="submission" date="2025-08" db="UniProtKB">
        <authorList>
            <consortium name="Ensembl"/>
        </authorList>
    </citation>
    <scope>IDENTIFICATION</scope>
</reference>
<dbReference type="CDD" id="cd16594">
    <property type="entry name" value="RING-HC_TRIM7-like_C-IV"/>
    <property type="match status" value="1"/>
</dbReference>
<keyword evidence="3" id="KW-0862">Zinc</keyword>
<dbReference type="Proteomes" id="UP000694559">
    <property type="component" value="Unplaced"/>
</dbReference>
<evidence type="ECO:0000259" key="5">
    <source>
        <dbReference type="PROSITE" id="PS50089"/>
    </source>
</evidence>
<dbReference type="Ensembl" id="ENSNNAT00000002039.1">
    <property type="protein sequence ID" value="ENSNNAP00000001939.1"/>
    <property type="gene ID" value="ENSNNAG00000001344.1"/>
</dbReference>
<accession>A0A8C6V8I6</accession>
<dbReference type="InterPro" id="IPR013083">
    <property type="entry name" value="Znf_RING/FYVE/PHD"/>
</dbReference>
<keyword evidence="1" id="KW-0479">Metal-binding</keyword>
<dbReference type="InterPro" id="IPR000315">
    <property type="entry name" value="Znf_B-box"/>
</dbReference>
<evidence type="ECO:0000256" key="1">
    <source>
        <dbReference type="ARBA" id="ARBA00022723"/>
    </source>
</evidence>
<dbReference type="Gene3D" id="3.30.160.60">
    <property type="entry name" value="Classic Zinc Finger"/>
    <property type="match status" value="1"/>
</dbReference>
<sequence length="282" mass="31843">MAGEASLQDLLEEATCSICLDYFQDPVLIPECGHNFCRGCLTRSWGTSESEAFCPQCRQTYAPRSVFPNRQLARVAEVARGCSHHPEEEGGSFCPKHREPLKLFCKDHETLICVVCDRSKEHKGHSVIPAEEAFQEYQVGISQEESLRRGIQILEYYMQSIKQGLYIEQYRTSEKYKHAYVLSTWFGPLCSNYCLNAAWHGSYQPVALLRCYGRPGCFNSSLQLFCIVRSHVSHLSLAMPHRFSMGFRSGEFAGQSSTVIPRSLNQVLVLWQCGQVPSPAGK</sequence>
<keyword evidence="2 4" id="KW-0863">Zinc-finger</keyword>
<name>A0A8C6V8I6_NAJNA</name>
<proteinExistence type="predicted"/>
<dbReference type="Pfam" id="PF15227">
    <property type="entry name" value="zf-C3HC4_4"/>
    <property type="match status" value="1"/>
</dbReference>
<dbReference type="Pfam" id="PF00643">
    <property type="entry name" value="zf-B_box"/>
    <property type="match status" value="1"/>
</dbReference>
<evidence type="ECO:0000256" key="4">
    <source>
        <dbReference type="PROSITE-ProRule" id="PRU00024"/>
    </source>
</evidence>
<evidence type="ECO:0000313" key="7">
    <source>
        <dbReference type="Ensembl" id="ENSNNAP00000001939.1"/>
    </source>
</evidence>
<dbReference type="GeneTree" id="ENSGT01030000234669"/>
<evidence type="ECO:0000313" key="8">
    <source>
        <dbReference type="Proteomes" id="UP000694559"/>
    </source>
</evidence>
<dbReference type="SUPFAM" id="SSF57850">
    <property type="entry name" value="RING/U-box"/>
    <property type="match status" value="1"/>
</dbReference>
<evidence type="ECO:0000256" key="2">
    <source>
        <dbReference type="ARBA" id="ARBA00022771"/>
    </source>
</evidence>
<evidence type="ECO:0000259" key="6">
    <source>
        <dbReference type="PROSITE" id="PS50119"/>
    </source>
</evidence>
<dbReference type="PROSITE" id="PS00518">
    <property type="entry name" value="ZF_RING_1"/>
    <property type="match status" value="1"/>
</dbReference>
<dbReference type="PROSITE" id="PS50089">
    <property type="entry name" value="ZF_RING_2"/>
    <property type="match status" value="1"/>
</dbReference>
<dbReference type="InterPro" id="IPR050143">
    <property type="entry name" value="TRIM/RBCC"/>
</dbReference>
<feature type="domain" description="B box-type" evidence="6">
    <location>
        <begin position="89"/>
        <end position="130"/>
    </location>
</feature>
<dbReference type="AlphaFoldDB" id="A0A8C6V8I6"/>
<dbReference type="InterPro" id="IPR017907">
    <property type="entry name" value="Znf_RING_CS"/>
</dbReference>
<dbReference type="SMART" id="SM00184">
    <property type="entry name" value="RING"/>
    <property type="match status" value="1"/>
</dbReference>
<reference evidence="7" key="2">
    <citation type="submission" date="2025-09" db="UniProtKB">
        <authorList>
            <consortium name="Ensembl"/>
        </authorList>
    </citation>
    <scope>IDENTIFICATION</scope>
</reference>
<dbReference type="Gene3D" id="3.30.40.10">
    <property type="entry name" value="Zinc/RING finger domain, C3HC4 (zinc finger)"/>
    <property type="match status" value="1"/>
</dbReference>
<organism evidence="7 8">
    <name type="scientific">Naja naja</name>
    <name type="common">Indian cobra</name>
    <dbReference type="NCBI Taxonomy" id="35670"/>
    <lineage>
        <taxon>Eukaryota</taxon>
        <taxon>Metazoa</taxon>
        <taxon>Chordata</taxon>
        <taxon>Craniata</taxon>
        <taxon>Vertebrata</taxon>
        <taxon>Euteleostomi</taxon>
        <taxon>Lepidosauria</taxon>
        <taxon>Squamata</taxon>
        <taxon>Bifurcata</taxon>
        <taxon>Unidentata</taxon>
        <taxon>Episquamata</taxon>
        <taxon>Toxicofera</taxon>
        <taxon>Serpentes</taxon>
        <taxon>Colubroidea</taxon>
        <taxon>Elapidae</taxon>
        <taxon>Elapinae</taxon>
        <taxon>Naja</taxon>
    </lineage>
</organism>
<dbReference type="CDD" id="cd19766">
    <property type="entry name" value="Bbox2_TRIM11_C-IV"/>
    <property type="match status" value="1"/>
</dbReference>
<dbReference type="GO" id="GO:0008270">
    <property type="term" value="F:zinc ion binding"/>
    <property type="evidence" value="ECO:0007669"/>
    <property type="project" value="UniProtKB-KW"/>
</dbReference>
<dbReference type="PROSITE" id="PS50119">
    <property type="entry name" value="ZF_BBOX"/>
    <property type="match status" value="1"/>
</dbReference>
<keyword evidence="8" id="KW-1185">Reference proteome</keyword>
<dbReference type="OrthoDB" id="654191at2759"/>
<protein>
    <submittedName>
        <fullName evidence="7">Uncharacterized protein</fullName>
    </submittedName>
</protein>
<dbReference type="SMART" id="SM00336">
    <property type="entry name" value="BBOX"/>
    <property type="match status" value="1"/>
</dbReference>
<feature type="domain" description="RING-type" evidence="5">
    <location>
        <begin position="16"/>
        <end position="58"/>
    </location>
</feature>
<dbReference type="InterPro" id="IPR001841">
    <property type="entry name" value="Znf_RING"/>
</dbReference>